<dbReference type="GO" id="GO:0003676">
    <property type="term" value="F:nucleic acid binding"/>
    <property type="evidence" value="ECO:0007669"/>
    <property type="project" value="InterPro"/>
</dbReference>
<reference evidence="2" key="2">
    <citation type="journal article" date="2023" name="Science">
        <title>Genomic signatures of disease resistance in endangered staghorn corals.</title>
        <authorList>
            <person name="Vollmer S.V."/>
            <person name="Selwyn J.D."/>
            <person name="Despard B.A."/>
            <person name="Roesel C.L."/>
        </authorList>
    </citation>
    <scope>NUCLEOTIDE SEQUENCE</scope>
    <source>
        <strain evidence="2">K2</strain>
    </source>
</reference>
<evidence type="ECO:0000313" key="3">
    <source>
        <dbReference type="Proteomes" id="UP001249851"/>
    </source>
</evidence>
<dbReference type="PANTHER" id="PTHR46791:SF13">
    <property type="entry name" value="CLR5 DOMAIN-CONTAINING PROTEIN"/>
    <property type="match status" value="1"/>
</dbReference>
<accession>A0AAD9V4I2</accession>
<evidence type="ECO:0000313" key="2">
    <source>
        <dbReference type="EMBL" id="KAK2560837.1"/>
    </source>
</evidence>
<dbReference type="SUPFAM" id="SSF53098">
    <property type="entry name" value="Ribonuclease H-like"/>
    <property type="match status" value="1"/>
</dbReference>
<name>A0AAD9V4I2_ACRCE</name>
<keyword evidence="3" id="KW-1185">Reference proteome</keyword>
<feature type="domain" description="Integrase core" evidence="1">
    <location>
        <begin position="153"/>
        <end position="327"/>
    </location>
</feature>
<evidence type="ECO:0000259" key="1">
    <source>
        <dbReference type="Pfam" id="PF24764"/>
    </source>
</evidence>
<gene>
    <name evidence="2" type="ORF">P5673_016647</name>
</gene>
<dbReference type="PANTHER" id="PTHR46791">
    <property type="entry name" value="EXPRESSED PROTEIN"/>
    <property type="match status" value="1"/>
</dbReference>
<dbReference type="Pfam" id="PF24764">
    <property type="entry name" value="rva_4"/>
    <property type="match status" value="1"/>
</dbReference>
<dbReference type="InterPro" id="IPR058913">
    <property type="entry name" value="Integrase_dom_put"/>
</dbReference>
<proteinExistence type="predicted"/>
<sequence>MAAAHSIPSLKCEVCTATVTLCSKFCATCGAKLDEETQALKYHFNEGYEYEVFLCFLLKYHKIEMSLRMLKERLKSLGLRRRKLMDSNNQDVRARIQKELDGPGCLSGYRNVWHTLRREGYQVSRQAVATCLREMDSEGCNRRRRQKLKRRAYTNPGPNHCWHIDGYDELKPDGFAIRGCIDGYSRKIIWLRLDRTNNNPVVMARYYMDAVKEYGGCPLKVRTDCGTENGLLAPAQCFFIGNDLAHIYGTSRHNQRIEGWWSYLRQHLTTRWINFFKDLLEQQVFTTGNELQMECLWFCFATLIQQDLDRLKEHWNTHYIRESRHNTVKGRPHELFYLPELCGTEDFLAPVTAQQCNCITENYLSLAESTNKYQEYFQYAFHAAGLSNPQNWQEGLDLYHNLHRYATS</sequence>
<dbReference type="Gene3D" id="3.30.420.10">
    <property type="entry name" value="Ribonuclease H-like superfamily/Ribonuclease H"/>
    <property type="match status" value="1"/>
</dbReference>
<comment type="caution">
    <text evidence="2">The sequence shown here is derived from an EMBL/GenBank/DDBJ whole genome shotgun (WGS) entry which is preliminary data.</text>
</comment>
<dbReference type="InterPro" id="IPR012337">
    <property type="entry name" value="RNaseH-like_sf"/>
</dbReference>
<organism evidence="2 3">
    <name type="scientific">Acropora cervicornis</name>
    <name type="common">Staghorn coral</name>
    <dbReference type="NCBI Taxonomy" id="6130"/>
    <lineage>
        <taxon>Eukaryota</taxon>
        <taxon>Metazoa</taxon>
        <taxon>Cnidaria</taxon>
        <taxon>Anthozoa</taxon>
        <taxon>Hexacorallia</taxon>
        <taxon>Scleractinia</taxon>
        <taxon>Astrocoeniina</taxon>
        <taxon>Acroporidae</taxon>
        <taxon>Acropora</taxon>
    </lineage>
</organism>
<dbReference type="InterPro" id="IPR036397">
    <property type="entry name" value="RNaseH_sf"/>
</dbReference>
<protein>
    <recommendedName>
        <fullName evidence="1">Integrase core domain-containing protein</fullName>
    </recommendedName>
</protein>
<dbReference type="AlphaFoldDB" id="A0AAD9V4I2"/>
<reference evidence="2" key="1">
    <citation type="journal article" date="2023" name="G3 (Bethesda)">
        <title>Whole genome assembly and annotation of the endangered Caribbean coral Acropora cervicornis.</title>
        <authorList>
            <person name="Selwyn J.D."/>
            <person name="Vollmer S.V."/>
        </authorList>
    </citation>
    <scope>NUCLEOTIDE SEQUENCE</scope>
    <source>
        <strain evidence="2">K2</strain>
    </source>
</reference>
<dbReference type="Proteomes" id="UP001249851">
    <property type="component" value="Unassembled WGS sequence"/>
</dbReference>
<dbReference type="EMBL" id="JARQWQ010000035">
    <property type="protein sequence ID" value="KAK2560837.1"/>
    <property type="molecule type" value="Genomic_DNA"/>
</dbReference>